<dbReference type="AlphaFoldDB" id="A0A5R9B941"/>
<proteinExistence type="predicted"/>
<organism evidence="2 3">
    <name type="scientific">Nesterenkonia salmonea</name>
    <dbReference type="NCBI Taxonomy" id="1804987"/>
    <lineage>
        <taxon>Bacteria</taxon>
        <taxon>Bacillati</taxon>
        <taxon>Actinomycetota</taxon>
        <taxon>Actinomycetes</taxon>
        <taxon>Micrococcales</taxon>
        <taxon>Micrococcaceae</taxon>
        <taxon>Nesterenkonia</taxon>
    </lineage>
</organism>
<protein>
    <submittedName>
        <fullName evidence="2">DUF998 domain-containing protein</fullName>
    </submittedName>
</protein>
<dbReference type="InterPro" id="IPR009339">
    <property type="entry name" value="DUF998"/>
</dbReference>
<feature type="transmembrane region" description="Helical" evidence="1">
    <location>
        <begin position="116"/>
        <end position="134"/>
    </location>
</feature>
<reference evidence="2 3" key="1">
    <citation type="submission" date="2019-05" db="EMBL/GenBank/DDBJ databases">
        <title>Nesterenkonia sp. GY074 isolated from the Southern Atlantic Ocean.</title>
        <authorList>
            <person name="Zhang G."/>
        </authorList>
    </citation>
    <scope>NUCLEOTIDE SEQUENCE [LARGE SCALE GENOMIC DNA]</scope>
    <source>
        <strain evidence="2 3">GY074</strain>
    </source>
</reference>
<gene>
    <name evidence="2" type="ORF">FEF26_10935</name>
</gene>
<feature type="transmembrane region" description="Helical" evidence="1">
    <location>
        <begin position="172"/>
        <end position="192"/>
    </location>
</feature>
<dbReference type="Proteomes" id="UP000310458">
    <property type="component" value="Unassembled WGS sequence"/>
</dbReference>
<feature type="transmembrane region" description="Helical" evidence="1">
    <location>
        <begin position="69"/>
        <end position="89"/>
    </location>
</feature>
<dbReference type="RefSeq" id="WP_138253605.1">
    <property type="nucleotide sequence ID" value="NZ_VAVZ01000030.1"/>
</dbReference>
<evidence type="ECO:0000313" key="3">
    <source>
        <dbReference type="Proteomes" id="UP000310458"/>
    </source>
</evidence>
<sequence>MSGALSCCVFIVVFLLDGWTRPGYSSARHTISALALGRRGWIQTANFIVSGTGLIAGGLGVLQAQASGFFAGMLMILGNGLVASGAFAMDPMRGYPMGTSNGDPVEFSLSHRLHDHAGLVVFCCFPLTVFAAGFTMDSLGAHIVAGVVAALLVMGVAAFGSAWEQDSPVTGLIQKAVVIGALGWTSGTLLLLGPS</sequence>
<keyword evidence="1" id="KW-0812">Transmembrane</keyword>
<feature type="transmembrane region" description="Helical" evidence="1">
    <location>
        <begin position="43"/>
        <end position="62"/>
    </location>
</feature>
<keyword evidence="1" id="KW-0472">Membrane</keyword>
<name>A0A5R9B941_9MICC</name>
<comment type="caution">
    <text evidence="2">The sequence shown here is derived from an EMBL/GenBank/DDBJ whole genome shotgun (WGS) entry which is preliminary data.</text>
</comment>
<keyword evidence="1" id="KW-1133">Transmembrane helix</keyword>
<dbReference type="Pfam" id="PF06197">
    <property type="entry name" value="DUF998"/>
    <property type="match status" value="1"/>
</dbReference>
<keyword evidence="3" id="KW-1185">Reference proteome</keyword>
<feature type="transmembrane region" description="Helical" evidence="1">
    <location>
        <begin position="141"/>
        <end position="160"/>
    </location>
</feature>
<evidence type="ECO:0000313" key="2">
    <source>
        <dbReference type="EMBL" id="TLP94995.1"/>
    </source>
</evidence>
<accession>A0A5R9B941</accession>
<evidence type="ECO:0000256" key="1">
    <source>
        <dbReference type="SAM" id="Phobius"/>
    </source>
</evidence>
<dbReference type="EMBL" id="VAVZ01000030">
    <property type="protein sequence ID" value="TLP94995.1"/>
    <property type="molecule type" value="Genomic_DNA"/>
</dbReference>
<dbReference type="OrthoDB" id="8159487at2"/>